<dbReference type="EMBL" id="VKKU01000002">
    <property type="protein sequence ID" value="TSB02505.1"/>
    <property type="molecule type" value="Genomic_DNA"/>
</dbReference>
<dbReference type="RefSeq" id="WP_143777723.1">
    <property type="nucleotide sequence ID" value="NZ_VKKU01000002.1"/>
</dbReference>
<sequence>MSGAHSTMSVFAPNAGPNGLPPGVGIGLKRAHCEALLADPSLVDFVEIHAENFMSAGGPNLILLDRIAEAWPLSIHGVGLSIGGKERLDREHLHRLRKLIDRTSPASFSEHLAWSSHDGVYFNDLLPVVYDTPTLNRVIVNINEAQDFLGVRMLLENPSTYVAFSASSWHEAEFLQQIAQSTGCGLLLDVNNLYVSCYNHDWSAQDWLSHITLDLVGEIHVAGHEAIQDAEGQTLLIDSHGDPVGEPVFELLEHVITRGGIRPVLVERDNDIPPLSVLLQETDQVRQIIERTAYAAVL</sequence>
<dbReference type="OrthoDB" id="9763101at2"/>
<dbReference type="SUPFAM" id="SSF51658">
    <property type="entry name" value="Xylose isomerase-like"/>
    <property type="match status" value="1"/>
</dbReference>
<dbReference type="Pfam" id="PF05114">
    <property type="entry name" value="MbnB_TglH_ChrH"/>
    <property type="match status" value="1"/>
</dbReference>
<keyword evidence="2" id="KW-1185">Reference proteome</keyword>
<comment type="caution">
    <text evidence="1">The sequence shown here is derived from an EMBL/GenBank/DDBJ whole genome shotgun (WGS) entry which is preliminary data.</text>
</comment>
<dbReference type="Proteomes" id="UP000320160">
    <property type="component" value="Unassembled WGS sequence"/>
</dbReference>
<evidence type="ECO:0000313" key="2">
    <source>
        <dbReference type="Proteomes" id="UP000320160"/>
    </source>
</evidence>
<gene>
    <name evidence="1" type="ORF">FOM92_15595</name>
</gene>
<dbReference type="InterPro" id="IPR007801">
    <property type="entry name" value="MbnB/TglH/ChrH"/>
</dbReference>
<dbReference type="Gene3D" id="3.20.20.150">
    <property type="entry name" value="Divalent-metal-dependent TIM barrel enzymes"/>
    <property type="match status" value="1"/>
</dbReference>
<dbReference type="PANTHER" id="PTHR42194">
    <property type="entry name" value="UPF0276 PROTEIN HI_1600"/>
    <property type="match status" value="1"/>
</dbReference>
<dbReference type="InterPro" id="IPR036237">
    <property type="entry name" value="Xyl_isomerase-like_sf"/>
</dbReference>
<dbReference type="PANTHER" id="PTHR42194:SF1">
    <property type="entry name" value="UPF0276 PROTEIN HI_1600"/>
    <property type="match status" value="1"/>
</dbReference>
<dbReference type="AlphaFoldDB" id="A0A553WCU2"/>
<accession>A0A553WCU2</accession>
<reference evidence="1 2" key="1">
    <citation type="submission" date="2019-07" db="EMBL/GenBank/DDBJ databases">
        <authorList>
            <person name="Park M."/>
        </authorList>
    </citation>
    <scope>NUCLEOTIDE SEQUENCE [LARGE SCALE GENOMIC DNA]</scope>
    <source>
        <strain evidence="1 2">KCTC32445</strain>
    </source>
</reference>
<proteinExistence type="predicted"/>
<name>A0A553WCU2_9SPHN</name>
<organism evidence="1 2">
    <name type="scientific">Sphingorhabdus contaminans</name>
    <dbReference type="NCBI Taxonomy" id="1343899"/>
    <lineage>
        <taxon>Bacteria</taxon>
        <taxon>Pseudomonadati</taxon>
        <taxon>Pseudomonadota</taxon>
        <taxon>Alphaproteobacteria</taxon>
        <taxon>Sphingomonadales</taxon>
        <taxon>Sphingomonadaceae</taxon>
        <taxon>Sphingorhabdus</taxon>
    </lineage>
</organism>
<evidence type="ECO:0000313" key="1">
    <source>
        <dbReference type="EMBL" id="TSB02505.1"/>
    </source>
</evidence>
<protein>
    <submittedName>
        <fullName evidence="1">DUF692 domain-containing protein</fullName>
    </submittedName>
</protein>
<dbReference type="NCBIfam" id="NF003818">
    <property type="entry name" value="PRK05409.1"/>
    <property type="match status" value="1"/>
</dbReference>